<dbReference type="InterPro" id="IPR014914">
    <property type="entry name" value="RES_dom"/>
</dbReference>
<dbReference type="AlphaFoldDB" id="A0A6G7IZZ9"/>
<dbReference type="Pfam" id="PF08808">
    <property type="entry name" value="RES"/>
    <property type="match status" value="1"/>
</dbReference>
<reference evidence="2 3" key="1">
    <citation type="submission" date="2020-02" db="EMBL/GenBank/DDBJ databases">
        <title>Complete genome of Muricauda sp. 501str8.</title>
        <authorList>
            <person name="Dong B."/>
            <person name="Zhu S."/>
            <person name="Yang J."/>
            <person name="Chen J."/>
        </authorList>
    </citation>
    <scope>NUCLEOTIDE SEQUENCE [LARGE SCALE GENOMIC DNA]</scope>
    <source>
        <strain evidence="2 3">501str8</strain>
    </source>
</reference>
<evidence type="ECO:0000313" key="2">
    <source>
        <dbReference type="EMBL" id="QII44126.1"/>
    </source>
</evidence>
<evidence type="ECO:0000259" key="1">
    <source>
        <dbReference type="Pfam" id="PF08808"/>
    </source>
</evidence>
<name>A0A6G7IZZ9_9FLAO</name>
<organism evidence="2 3">
    <name type="scientific">Flagellimonas oceani</name>
    <dbReference type="NCBI Taxonomy" id="2698672"/>
    <lineage>
        <taxon>Bacteria</taxon>
        <taxon>Pseudomonadati</taxon>
        <taxon>Bacteroidota</taxon>
        <taxon>Flavobacteriia</taxon>
        <taxon>Flavobacteriales</taxon>
        <taxon>Flavobacteriaceae</taxon>
        <taxon>Flagellimonas</taxon>
    </lineage>
</organism>
<proteinExistence type="predicted"/>
<keyword evidence="3" id="KW-1185">Reference proteome</keyword>
<sequence>MFEDISSRSPLGFGIGGARWNHSGIPLIYVSNFSSIVINEILSIKGSVVAKSNWILATLEIDESSILFLRDTDMPKDWNHRPSGKSTKDIGSKWAADQKSVCLGVPSARLNLSAYPTEHNLLINPLHPDFGKVVSMEKSESFSFQLNKN</sequence>
<feature type="domain" description="RES" evidence="1">
    <location>
        <begin position="12"/>
        <end position="143"/>
    </location>
</feature>
<dbReference type="Proteomes" id="UP000502928">
    <property type="component" value="Chromosome"/>
</dbReference>
<dbReference type="EMBL" id="CP049616">
    <property type="protein sequence ID" value="QII44126.1"/>
    <property type="molecule type" value="Genomic_DNA"/>
</dbReference>
<accession>A0A6G7IZZ9</accession>
<gene>
    <name evidence="2" type="ORF">GVT53_05375</name>
</gene>
<dbReference type="KEGG" id="mut:GVT53_05375"/>
<evidence type="ECO:0000313" key="3">
    <source>
        <dbReference type="Proteomes" id="UP000502928"/>
    </source>
</evidence>
<protein>
    <submittedName>
        <fullName evidence="2">RES domain-containing protein</fullName>
    </submittedName>
</protein>